<name>A0A7S1D389_CYCTE</name>
<proteinExistence type="predicted"/>
<dbReference type="EMBL" id="HBFW01009217">
    <property type="protein sequence ID" value="CAD8934933.1"/>
    <property type="molecule type" value="Transcribed_RNA"/>
</dbReference>
<evidence type="ECO:0000313" key="2">
    <source>
        <dbReference type="EMBL" id="CAD8934933.1"/>
    </source>
</evidence>
<organism evidence="2">
    <name type="scientific">Cyclophora tenuis</name>
    <name type="common">Marine diatom</name>
    <dbReference type="NCBI Taxonomy" id="216820"/>
    <lineage>
        <taxon>Eukaryota</taxon>
        <taxon>Sar</taxon>
        <taxon>Stramenopiles</taxon>
        <taxon>Ochrophyta</taxon>
        <taxon>Bacillariophyta</taxon>
        <taxon>Fragilariophyceae</taxon>
        <taxon>Fragilariophycidae</taxon>
        <taxon>Cyclophorales</taxon>
        <taxon>Cyclophoraceae</taxon>
        <taxon>Cyclophora</taxon>
    </lineage>
</organism>
<gene>
    <name evidence="2" type="ORF">CTEN0397_LOCUS5966</name>
</gene>
<dbReference type="AlphaFoldDB" id="A0A7S1D389"/>
<accession>A0A7S1D389</accession>
<sequence>MKLPCEVSEESQTRILAEIQDRQQAAVAYRRKGNELNKSDKDGPRTDDQEVVGAFLRNTSGESSDDWTEKDDGDRGAKKKRAFQKCEVRQGPQRTCRPASYPFVCQPVARRTT</sequence>
<evidence type="ECO:0000256" key="1">
    <source>
        <dbReference type="SAM" id="MobiDB-lite"/>
    </source>
</evidence>
<feature type="compositionally biased region" description="Basic and acidic residues" evidence="1">
    <location>
        <begin position="32"/>
        <end position="48"/>
    </location>
</feature>
<protein>
    <submittedName>
        <fullName evidence="2">Uncharacterized protein</fullName>
    </submittedName>
</protein>
<feature type="region of interest" description="Disordered" evidence="1">
    <location>
        <begin position="30"/>
        <end position="86"/>
    </location>
</feature>
<reference evidence="2" key="1">
    <citation type="submission" date="2021-01" db="EMBL/GenBank/DDBJ databases">
        <authorList>
            <person name="Corre E."/>
            <person name="Pelletier E."/>
            <person name="Niang G."/>
            <person name="Scheremetjew M."/>
            <person name="Finn R."/>
            <person name="Kale V."/>
            <person name="Holt S."/>
            <person name="Cochrane G."/>
            <person name="Meng A."/>
            <person name="Brown T."/>
            <person name="Cohen L."/>
        </authorList>
    </citation>
    <scope>NUCLEOTIDE SEQUENCE</scope>
    <source>
        <strain evidence="2">ECT3854</strain>
    </source>
</reference>